<protein>
    <submittedName>
        <fullName evidence="1">Uncharacterized protein</fullName>
    </submittedName>
</protein>
<sequence>MSTLVQPTPIRFMMPSAQSPAFMRSSQINTLRVPSSQDLFSGISASLSSGNPNRPATPNHQIFVDDYTVPAPPPPSPVSFRADGWPKPARS</sequence>
<organism evidence="1 2">
    <name type="scientific">Lecanicillium saksenae</name>
    <dbReference type="NCBI Taxonomy" id="468837"/>
    <lineage>
        <taxon>Eukaryota</taxon>
        <taxon>Fungi</taxon>
        <taxon>Dikarya</taxon>
        <taxon>Ascomycota</taxon>
        <taxon>Pezizomycotina</taxon>
        <taxon>Sordariomycetes</taxon>
        <taxon>Hypocreomycetidae</taxon>
        <taxon>Hypocreales</taxon>
        <taxon>Cordycipitaceae</taxon>
        <taxon>Lecanicillium</taxon>
    </lineage>
</organism>
<evidence type="ECO:0000313" key="1">
    <source>
        <dbReference type="EMBL" id="KAJ3480642.1"/>
    </source>
</evidence>
<accession>A0ACC1QMN7</accession>
<evidence type="ECO:0000313" key="2">
    <source>
        <dbReference type="Proteomes" id="UP001148737"/>
    </source>
</evidence>
<proteinExistence type="predicted"/>
<reference evidence="1" key="1">
    <citation type="submission" date="2022-07" db="EMBL/GenBank/DDBJ databases">
        <title>Genome Sequence of Lecanicillium saksenae.</title>
        <authorList>
            <person name="Buettner E."/>
        </authorList>
    </citation>
    <scope>NUCLEOTIDE SEQUENCE</scope>
    <source>
        <strain evidence="1">VT-O1</strain>
    </source>
</reference>
<gene>
    <name evidence="1" type="ORF">NLG97_g8025</name>
</gene>
<dbReference type="EMBL" id="JANAKD010001330">
    <property type="protein sequence ID" value="KAJ3480642.1"/>
    <property type="molecule type" value="Genomic_DNA"/>
</dbReference>
<name>A0ACC1QMN7_9HYPO</name>
<comment type="caution">
    <text evidence="1">The sequence shown here is derived from an EMBL/GenBank/DDBJ whole genome shotgun (WGS) entry which is preliminary data.</text>
</comment>
<keyword evidence="2" id="KW-1185">Reference proteome</keyword>
<dbReference type="Proteomes" id="UP001148737">
    <property type="component" value="Unassembled WGS sequence"/>
</dbReference>